<feature type="domain" description="FAD/NAD(P)-binding" evidence="9">
    <location>
        <begin position="5"/>
        <end position="294"/>
    </location>
</feature>
<dbReference type="Gene3D" id="3.50.50.60">
    <property type="entry name" value="FAD/NAD(P)-binding domain"/>
    <property type="match status" value="2"/>
</dbReference>
<comment type="catalytic activity">
    <reaction evidence="7">
        <text>[thioredoxin]-dithiol + NADP(+) = [thioredoxin]-disulfide + NADPH + H(+)</text>
        <dbReference type="Rhea" id="RHEA:20345"/>
        <dbReference type="Rhea" id="RHEA-COMP:10698"/>
        <dbReference type="Rhea" id="RHEA-COMP:10700"/>
        <dbReference type="ChEBI" id="CHEBI:15378"/>
        <dbReference type="ChEBI" id="CHEBI:29950"/>
        <dbReference type="ChEBI" id="CHEBI:50058"/>
        <dbReference type="ChEBI" id="CHEBI:57783"/>
        <dbReference type="ChEBI" id="CHEBI:58349"/>
        <dbReference type="EC" id="1.8.1.9"/>
    </reaction>
</comment>
<gene>
    <name evidence="10" type="primary">trxB_3</name>
    <name evidence="10" type="ORF">NCTC11179_00641</name>
</gene>
<organism evidence="10 11">
    <name type="scientific">Myroides odoratus</name>
    <name type="common">Flavobacterium odoratum</name>
    <dbReference type="NCBI Taxonomy" id="256"/>
    <lineage>
        <taxon>Bacteria</taxon>
        <taxon>Pseudomonadati</taxon>
        <taxon>Bacteroidota</taxon>
        <taxon>Flavobacteriia</taxon>
        <taxon>Flavobacteriales</taxon>
        <taxon>Flavobacteriaceae</taxon>
        <taxon>Myroides</taxon>
    </lineage>
</organism>
<keyword evidence="4 7" id="KW-0560">Oxidoreductase</keyword>
<dbReference type="SUPFAM" id="SSF51905">
    <property type="entry name" value="FAD/NAD(P)-binding domain"/>
    <property type="match status" value="1"/>
</dbReference>
<keyword evidence="2 7" id="KW-0285">Flavoprotein</keyword>
<accession>A0A378RLG0</accession>
<dbReference type="Pfam" id="PF07992">
    <property type="entry name" value="Pyr_redox_2"/>
    <property type="match status" value="1"/>
</dbReference>
<dbReference type="InterPro" id="IPR036188">
    <property type="entry name" value="FAD/NAD-bd_sf"/>
</dbReference>
<dbReference type="InterPro" id="IPR023753">
    <property type="entry name" value="FAD/NAD-binding_dom"/>
</dbReference>
<dbReference type="AlphaFoldDB" id="A0A378RLG0"/>
<reference evidence="10 11" key="1">
    <citation type="submission" date="2018-06" db="EMBL/GenBank/DDBJ databases">
        <authorList>
            <consortium name="Pathogen Informatics"/>
            <person name="Doyle S."/>
        </authorList>
    </citation>
    <scope>NUCLEOTIDE SEQUENCE [LARGE SCALE GENOMIC DNA]</scope>
    <source>
        <strain evidence="10 11">NCTC11179</strain>
    </source>
</reference>
<dbReference type="PRINTS" id="PR00469">
    <property type="entry name" value="PNDRDTASEII"/>
</dbReference>
<evidence type="ECO:0000256" key="7">
    <source>
        <dbReference type="RuleBase" id="RU003880"/>
    </source>
</evidence>
<dbReference type="GO" id="GO:0019430">
    <property type="term" value="P:removal of superoxide radicals"/>
    <property type="evidence" value="ECO:0007669"/>
    <property type="project" value="UniProtKB-UniRule"/>
</dbReference>
<evidence type="ECO:0000256" key="3">
    <source>
        <dbReference type="ARBA" id="ARBA00022827"/>
    </source>
</evidence>
<dbReference type="EMBL" id="UGQL01000001">
    <property type="protein sequence ID" value="STZ27111.1"/>
    <property type="molecule type" value="Genomic_DNA"/>
</dbReference>
<name>A0A378RLG0_MYROD</name>
<evidence type="ECO:0000259" key="9">
    <source>
        <dbReference type="Pfam" id="PF07992"/>
    </source>
</evidence>
<evidence type="ECO:0000256" key="8">
    <source>
        <dbReference type="RuleBase" id="RU003881"/>
    </source>
</evidence>
<keyword evidence="5" id="KW-1015">Disulfide bond</keyword>
<evidence type="ECO:0000256" key="5">
    <source>
        <dbReference type="ARBA" id="ARBA00023157"/>
    </source>
</evidence>
<comment type="similarity">
    <text evidence="1 7">Belongs to the class-II pyridine nucleotide-disulfide oxidoreductase family.</text>
</comment>
<dbReference type="GO" id="GO:0005737">
    <property type="term" value="C:cytoplasm"/>
    <property type="evidence" value="ECO:0007669"/>
    <property type="project" value="InterPro"/>
</dbReference>
<keyword evidence="3 7" id="KW-0274">FAD</keyword>
<evidence type="ECO:0000256" key="6">
    <source>
        <dbReference type="ARBA" id="ARBA00023284"/>
    </source>
</evidence>
<dbReference type="InterPro" id="IPR005982">
    <property type="entry name" value="Thioredox_Rdtase"/>
</dbReference>
<dbReference type="Proteomes" id="UP000255024">
    <property type="component" value="Unassembled WGS sequence"/>
</dbReference>
<comment type="subunit">
    <text evidence="7">Homodimer.</text>
</comment>
<proteinExistence type="inferred from homology"/>
<keyword evidence="6 7" id="KW-0676">Redox-active center</keyword>
<dbReference type="PRINTS" id="PR00368">
    <property type="entry name" value="FADPNR"/>
</dbReference>
<dbReference type="GO" id="GO:0004791">
    <property type="term" value="F:thioredoxin-disulfide reductase (NADPH) activity"/>
    <property type="evidence" value="ECO:0007669"/>
    <property type="project" value="UniProtKB-UniRule"/>
</dbReference>
<sequence length="334" mass="37079">MNIHDCIIIGSGPAGYTAAIYMARYGKTPLMFTGLQLGGQLTQTTDVDNFPGYPKGIQGIELMTDLQEQAERFGTQIIYQTIEEIDTRDRPFKLMTNTEEVYYAHSVIVATGASAKWLGLPNETQYFGKGLSACATCDGYFYKGKDVLVVGGGDTAIEEAFFLAELARKVYVLVRKDYMRASQILIDRLANYSNIEVQFNKEVVALLGDQDQLTGVEVLDNTTHTREVKAIDGVFIAIGHQPNTHIFKNKLALDAQEYIRTQKGSTYTNIPGIQACGDVQDTVYRQAITAAGTGCMAAIDTQQFLANRLIKNGFYCVPMHREEEELYQQEALLL</sequence>
<keyword evidence="8" id="KW-0521">NADP</keyword>
<comment type="cofactor">
    <cofactor evidence="8">
        <name>FAD</name>
        <dbReference type="ChEBI" id="CHEBI:57692"/>
    </cofactor>
    <text evidence="8">Binds 1 FAD per subunit.</text>
</comment>
<dbReference type="EC" id="1.8.1.9" evidence="7"/>
<protein>
    <recommendedName>
        <fullName evidence="7">Thioredoxin reductase</fullName>
        <ecNumber evidence="7">1.8.1.9</ecNumber>
    </recommendedName>
</protein>
<dbReference type="PROSITE" id="PS00573">
    <property type="entry name" value="PYRIDINE_REDOX_2"/>
    <property type="match status" value="1"/>
</dbReference>
<evidence type="ECO:0000313" key="11">
    <source>
        <dbReference type="Proteomes" id="UP000255024"/>
    </source>
</evidence>
<dbReference type="PANTHER" id="PTHR48105">
    <property type="entry name" value="THIOREDOXIN REDUCTASE 1-RELATED-RELATED"/>
    <property type="match status" value="1"/>
</dbReference>
<evidence type="ECO:0000256" key="4">
    <source>
        <dbReference type="ARBA" id="ARBA00023002"/>
    </source>
</evidence>
<evidence type="ECO:0000313" key="10">
    <source>
        <dbReference type="EMBL" id="STZ27111.1"/>
    </source>
</evidence>
<evidence type="ECO:0000256" key="2">
    <source>
        <dbReference type="ARBA" id="ARBA00022630"/>
    </source>
</evidence>
<dbReference type="InterPro" id="IPR008255">
    <property type="entry name" value="Pyr_nucl-diS_OxRdtase_2_AS"/>
</dbReference>
<dbReference type="InterPro" id="IPR050097">
    <property type="entry name" value="Ferredoxin-NADP_redctase_2"/>
</dbReference>
<dbReference type="NCBIfam" id="TIGR01292">
    <property type="entry name" value="TRX_reduct"/>
    <property type="match status" value="1"/>
</dbReference>
<dbReference type="RefSeq" id="WP_115090116.1">
    <property type="nucleotide sequence ID" value="NZ_CP068107.1"/>
</dbReference>
<keyword evidence="11" id="KW-1185">Reference proteome</keyword>
<evidence type="ECO:0000256" key="1">
    <source>
        <dbReference type="ARBA" id="ARBA00009333"/>
    </source>
</evidence>